<comment type="caution">
    <text evidence="1">The sequence shown here is derived from an EMBL/GenBank/DDBJ whole genome shotgun (WGS) entry which is preliminary data.</text>
</comment>
<dbReference type="SUPFAM" id="SSF54236">
    <property type="entry name" value="Ubiquitin-like"/>
    <property type="match status" value="1"/>
</dbReference>
<gene>
    <name evidence="1" type="primary">ATG8F</name>
    <name evidence="1" type="ORF">KSP40_PGU020601</name>
</gene>
<evidence type="ECO:0000313" key="2">
    <source>
        <dbReference type="Proteomes" id="UP001412067"/>
    </source>
</evidence>
<name>A0ABR2LN98_9ASPA</name>
<sequence length="71" mass="8528">MAKSSFKLEHDFEKRRLEAARIREKYPDRIPKIIRPIDSRLSYHFRNSADSQRMFAVSLLPEKIIPRFLPN</sequence>
<proteinExistence type="predicted"/>
<organism evidence="1 2">
    <name type="scientific">Platanthera guangdongensis</name>
    <dbReference type="NCBI Taxonomy" id="2320717"/>
    <lineage>
        <taxon>Eukaryota</taxon>
        <taxon>Viridiplantae</taxon>
        <taxon>Streptophyta</taxon>
        <taxon>Embryophyta</taxon>
        <taxon>Tracheophyta</taxon>
        <taxon>Spermatophyta</taxon>
        <taxon>Magnoliopsida</taxon>
        <taxon>Liliopsida</taxon>
        <taxon>Asparagales</taxon>
        <taxon>Orchidaceae</taxon>
        <taxon>Orchidoideae</taxon>
        <taxon>Orchideae</taxon>
        <taxon>Orchidinae</taxon>
        <taxon>Platanthera</taxon>
    </lineage>
</organism>
<dbReference type="Proteomes" id="UP001412067">
    <property type="component" value="Unassembled WGS sequence"/>
</dbReference>
<protein>
    <submittedName>
        <fullName evidence="1">Autophagy-related protein 8f</fullName>
    </submittedName>
</protein>
<dbReference type="EMBL" id="JBBWWR010000017">
    <property type="protein sequence ID" value="KAK8945794.1"/>
    <property type="molecule type" value="Genomic_DNA"/>
</dbReference>
<accession>A0ABR2LN98</accession>
<dbReference type="Gene3D" id="3.10.20.90">
    <property type="entry name" value="Phosphatidylinositol 3-kinase Catalytic Subunit, Chain A, domain 1"/>
    <property type="match status" value="1"/>
</dbReference>
<evidence type="ECO:0000313" key="1">
    <source>
        <dbReference type="EMBL" id="KAK8945794.1"/>
    </source>
</evidence>
<reference evidence="1 2" key="1">
    <citation type="journal article" date="2022" name="Nat. Plants">
        <title>Genomes of leafy and leafless Platanthera orchids illuminate the evolution of mycoheterotrophy.</title>
        <authorList>
            <person name="Li M.H."/>
            <person name="Liu K.W."/>
            <person name="Li Z."/>
            <person name="Lu H.C."/>
            <person name="Ye Q.L."/>
            <person name="Zhang D."/>
            <person name="Wang J.Y."/>
            <person name="Li Y.F."/>
            <person name="Zhong Z.M."/>
            <person name="Liu X."/>
            <person name="Yu X."/>
            <person name="Liu D.K."/>
            <person name="Tu X.D."/>
            <person name="Liu B."/>
            <person name="Hao Y."/>
            <person name="Liao X.Y."/>
            <person name="Jiang Y.T."/>
            <person name="Sun W.H."/>
            <person name="Chen J."/>
            <person name="Chen Y.Q."/>
            <person name="Ai Y."/>
            <person name="Zhai J.W."/>
            <person name="Wu S.S."/>
            <person name="Zhou Z."/>
            <person name="Hsiao Y.Y."/>
            <person name="Wu W.L."/>
            <person name="Chen Y.Y."/>
            <person name="Lin Y.F."/>
            <person name="Hsu J.L."/>
            <person name="Li C.Y."/>
            <person name="Wang Z.W."/>
            <person name="Zhao X."/>
            <person name="Zhong W.Y."/>
            <person name="Ma X.K."/>
            <person name="Ma L."/>
            <person name="Huang J."/>
            <person name="Chen G.Z."/>
            <person name="Huang M.Z."/>
            <person name="Huang L."/>
            <person name="Peng D.H."/>
            <person name="Luo Y.B."/>
            <person name="Zou S.Q."/>
            <person name="Chen S.P."/>
            <person name="Lan S."/>
            <person name="Tsai W.C."/>
            <person name="Van de Peer Y."/>
            <person name="Liu Z.J."/>
        </authorList>
    </citation>
    <scope>NUCLEOTIDE SEQUENCE [LARGE SCALE GENOMIC DNA]</scope>
    <source>
        <strain evidence="1">Lor288</strain>
    </source>
</reference>
<dbReference type="InterPro" id="IPR029071">
    <property type="entry name" value="Ubiquitin-like_domsf"/>
</dbReference>
<keyword evidence="2" id="KW-1185">Reference proteome</keyword>